<proteinExistence type="predicted"/>
<protein>
    <recommendedName>
        <fullName evidence="3">Membrane or secreted protein</fullName>
    </recommendedName>
</protein>
<dbReference type="Proteomes" id="UP001597532">
    <property type="component" value="Unassembled WGS sequence"/>
</dbReference>
<dbReference type="EMBL" id="JBHUOK010000004">
    <property type="protein sequence ID" value="MFD2788680.1"/>
    <property type="molecule type" value="Genomic_DNA"/>
</dbReference>
<dbReference type="RefSeq" id="WP_251806918.1">
    <property type="nucleotide sequence ID" value="NZ_CP166679.1"/>
</dbReference>
<gene>
    <name evidence="1" type="ORF">ACFS1K_02780</name>
</gene>
<keyword evidence="2" id="KW-1185">Reference proteome</keyword>
<comment type="caution">
    <text evidence="1">The sequence shown here is derived from an EMBL/GenBank/DDBJ whole genome shotgun (WGS) entry which is preliminary data.</text>
</comment>
<sequence>MTHPKHCIALAILLVLGFLDILNAQIASKVYHFDEKNNGETIKHELKIDGNYFIHSVYKEAPPTFIKTFGGFYTIENNHIKLVLEFNSDFATENSNTMNLPYKMDKETLILEGSSPMTFVPVPKYSQALDGKWLFSGRVTDQGEERVATSRPRKTMKFLLDGHFQWIAFNTETMEFFGTGGGNYQADNAKYTENISYFSRDNARVGASLSFDFELKGPDWHHSGKSSKGDPLHEIWIRRE</sequence>
<reference evidence="2" key="1">
    <citation type="journal article" date="2019" name="Int. J. Syst. Evol. Microbiol.">
        <title>The Global Catalogue of Microorganisms (GCM) 10K type strain sequencing project: providing services to taxonomists for standard genome sequencing and annotation.</title>
        <authorList>
            <consortium name="The Broad Institute Genomics Platform"/>
            <consortium name="The Broad Institute Genome Sequencing Center for Infectious Disease"/>
            <person name="Wu L."/>
            <person name="Ma J."/>
        </authorList>
    </citation>
    <scope>NUCLEOTIDE SEQUENCE [LARGE SCALE GENOMIC DNA]</scope>
    <source>
        <strain evidence="2">KCTC 52924</strain>
    </source>
</reference>
<evidence type="ECO:0008006" key="3">
    <source>
        <dbReference type="Google" id="ProtNLM"/>
    </source>
</evidence>
<evidence type="ECO:0000313" key="2">
    <source>
        <dbReference type="Proteomes" id="UP001597532"/>
    </source>
</evidence>
<evidence type="ECO:0000313" key="1">
    <source>
        <dbReference type="EMBL" id="MFD2788680.1"/>
    </source>
</evidence>
<accession>A0ABW5VE00</accession>
<organism evidence="1 2">
    <name type="scientific">Arenibacter antarcticus</name>
    <dbReference type="NCBI Taxonomy" id="2040469"/>
    <lineage>
        <taxon>Bacteria</taxon>
        <taxon>Pseudomonadati</taxon>
        <taxon>Bacteroidota</taxon>
        <taxon>Flavobacteriia</taxon>
        <taxon>Flavobacteriales</taxon>
        <taxon>Flavobacteriaceae</taxon>
        <taxon>Arenibacter</taxon>
    </lineage>
</organism>
<dbReference type="Gene3D" id="2.40.128.490">
    <property type="entry name" value="Uncharacterised protein PF14869, DUF4488"/>
    <property type="match status" value="1"/>
</dbReference>
<name>A0ABW5VE00_9FLAO</name>